<dbReference type="GO" id="GO:0005506">
    <property type="term" value="F:iron ion binding"/>
    <property type="evidence" value="ECO:0007669"/>
    <property type="project" value="InterPro"/>
</dbReference>
<dbReference type="Gene3D" id="1.10.150.120">
    <property type="entry name" value="[2Fe-2S]-binding domain"/>
    <property type="match status" value="1"/>
</dbReference>
<feature type="domain" description="FAD-binding PCMH-type" evidence="16">
    <location>
        <begin position="1"/>
        <end position="177"/>
    </location>
</feature>
<dbReference type="Pfam" id="PF02738">
    <property type="entry name" value="MoCoBD_1"/>
    <property type="match status" value="1"/>
</dbReference>
<evidence type="ECO:0000259" key="16">
    <source>
        <dbReference type="PROSITE" id="PS51387"/>
    </source>
</evidence>
<dbReference type="PROSITE" id="PS51387">
    <property type="entry name" value="FAD_PCMH"/>
    <property type="match status" value="1"/>
</dbReference>
<dbReference type="InterPro" id="IPR000674">
    <property type="entry name" value="Ald_Oxase/Xan_DH_a/b"/>
</dbReference>
<dbReference type="InterPro" id="IPR036318">
    <property type="entry name" value="FAD-bd_PCMH-like_sf"/>
</dbReference>
<dbReference type="Pfam" id="PF20256">
    <property type="entry name" value="MoCoBD_2"/>
    <property type="match status" value="1"/>
</dbReference>
<evidence type="ECO:0000256" key="10">
    <source>
        <dbReference type="ARBA" id="ARBA00023014"/>
    </source>
</evidence>
<feature type="binding site" evidence="13">
    <location>
        <position position="124"/>
    </location>
    <ligand>
        <name>FAD</name>
        <dbReference type="ChEBI" id="CHEBI:57692"/>
    </ligand>
</feature>
<sequence length="1210" mass="132079">MIPSSFAYEAPNSLSEVYSLLKKHGEDAKILSGGHSLIPMMKLRFVSPSVIIDINNLKGLSDIVERDGVIKIGCLVREAQAEHSEVLKKYFPVFGDVTKLIADPQVRNMGTICGNIAHADAANDHPAVMLALNATVVASSEKGNRKIPIDEFFLGFYQTSLEKEEILSEIQIPLPTKNTSSAYHKLERKVGDYATAGVAVQLTVENKICKSIRIGLTNVNPVPIRALNAEKIFIGKEITDEVLKKAAVEAAAECNPSSDLRVTVNGTEHSLSVEPRLLLVHLIRENLSLTGTHIGCDTSTCGACTVLLDGKSVKSCTVLAVQANGKKISTIEGVAKDNVPSPLQEGFKECHALHCGFCTPGMIMRCTELLENNPNPTEEEIRWGISGNLCRCTGYNNIVSAVKYASAKNQGKPLPSTEPVNMIQCKTSKDISGMGHSMKRKEDARFIRGKGNYVDDIKLPGMLYMDIVRSPYAYAKIKKIDTTEAMKVPGVVAVVTGKDLEKYNLHWMPTLMSDTQMVLPTDTVMYQAQEVAAVIATSRYAARDGREAVKVEYEPMKAVVNPYKALEKDAPVLRKDKKDKKDNHIWHWEVGNKKSTDEVFKNAEVVVKEQMHIPRIHVASIETCGCVADYNKATNHLTMYMTTQAPHAIRTVIALVAGHVGLTEEKIRVVSPDIGGGFGGKVPVYPGYVIAIAVSFLVGAPVKWIEDRSENLQADSFARDYHITAEMAGTKEGKILATRFKVLADHGYTDASANPSKFNTGLFSIGSGSYDYDHCYMEADAVYTNKPPGGVAYRCSFRVTEAVHAIERITDVFAMKVKKDPAQLRMENFIKKEDFPWKSPTGWTYDSGDYHQGLQKAMDAIDYHGLRKEQKEKRAKGELMGIGISTFTEIVGAGPSKDFDILGIKMFDSAEIRVHPTGKAIARFGTKSQGQGHETTYAQIIAEELGIPAENIQVEEGDTDTAPYGLGTYASRSTPTAGAAAAMAARKLRDKAKKSAAFLLEVSEEDLVWEPGKFSVKGAPTKFKTIQELVFASYTSVLPNGMEAGFEAIHYYDPPNLTFPSGAYICVVDIDKETGAIHVRRFVAIDDCGHIINPMIVQGQVHGGLTQGIAPAMYEELIYDEDGNILNGTLMDYLVPTAVESPSWETGHVVTPSPHHPIGAKGVGESPTVGAPPAIANAIVDALSPYGITHLDIPITPFKVWKALKERNVI</sequence>
<dbReference type="Gene3D" id="3.30.43.10">
    <property type="entry name" value="Uridine Diphospho-n-acetylenolpyruvylglucosamine Reductase, domain 2"/>
    <property type="match status" value="1"/>
</dbReference>
<dbReference type="InterPro" id="IPR036856">
    <property type="entry name" value="Ald_Oxase/Xan_DH_a/b_sf"/>
</dbReference>
<evidence type="ECO:0000259" key="15">
    <source>
        <dbReference type="PROSITE" id="PS51085"/>
    </source>
</evidence>
<evidence type="ECO:0000256" key="13">
    <source>
        <dbReference type="PIRSR" id="PIRSR000127-2"/>
    </source>
</evidence>
<dbReference type="SUPFAM" id="SSF54292">
    <property type="entry name" value="2Fe-2S ferredoxin-like"/>
    <property type="match status" value="1"/>
</dbReference>
<keyword evidence="4" id="KW-0285">Flavoprotein</keyword>
<dbReference type="NCBIfam" id="TIGR02416">
    <property type="entry name" value="CO_dehy_Mo_lg"/>
    <property type="match status" value="1"/>
</dbReference>
<evidence type="ECO:0000256" key="8">
    <source>
        <dbReference type="ARBA" id="ARBA00023002"/>
    </source>
</evidence>
<dbReference type="SUPFAM" id="SSF56176">
    <property type="entry name" value="FAD-binding/transporter-associated domain-like"/>
    <property type="match status" value="1"/>
</dbReference>
<feature type="binding site" evidence="14">
    <location>
        <position position="794"/>
    </location>
    <ligand>
        <name>Mo-molybdopterin</name>
        <dbReference type="ChEBI" id="CHEBI:71302"/>
    </ligand>
    <ligandPart>
        <name>Mo</name>
        <dbReference type="ChEBI" id="CHEBI:28685"/>
    </ligandPart>
</feature>
<organism evidence="17 18">
    <name type="scientific">Potamilus streckersoni</name>
    <dbReference type="NCBI Taxonomy" id="2493646"/>
    <lineage>
        <taxon>Eukaryota</taxon>
        <taxon>Metazoa</taxon>
        <taxon>Spiralia</taxon>
        <taxon>Lophotrochozoa</taxon>
        <taxon>Mollusca</taxon>
        <taxon>Bivalvia</taxon>
        <taxon>Autobranchia</taxon>
        <taxon>Heteroconchia</taxon>
        <taxon>Palaeoheterodonta</taxon>
        <taxon>Unionida</taxon>
        <taxon>Unionoidea</taxon>
        <taxon>Unionidae</taxon>
        <taxon>Ambleminae</taxon>
        <taxon>Lampsilini</taxon>
        <taxon>Potamilus</taxon>
    </lineage>
</organism>
<dbReference type="PROSITE" id="PS51085">
    <property type="entry name" value="2FE2S_FER_2"/>
    <property type="match status" value="1"/>
</dbReference>
<dbReference type="Gene3D" id="3.30.365.10">
    <property type="entry name" value="Aldehyde oxidase/xanthine dehydrogenase, molybdopterin binding domain"/>
    <property type="match status" value="4"/>
</dbReference>
<dbReference type="GO" id="GO:0005507">
    <property type="term" value="F:copper ion binding"/>
    <property type="evidence" value="ECO:0007669"/>
    <property type="project" value="InterPro"/>
</dbReference>
<dbReference type="SMART" id="SM01008">
    <property type="entry name" value="Ald_Xan_dh_C"/>
    <property type="match status" value="1"/>
</dbReference>
<dbReference type="InterPro" id="IPR037165">
    <property type="entry name" value="AldOxase/xan_DH_Mopterin-bd_sf"/>
</dbReference>
<dbReference type="CDD" id="cd00207">
    <property type="entry name" value="fer2"/>
    <property type="match status" value="1"/>
</dbReference>
<comment type="cofactor">
    <cofactor evidence="14">
        <name>Mo-molybdopterin</name>
        <dbReference type="ChEBI" id="CHEBI:71302"/>
    </cofactor>
    <text evidence="14">Binds 1 Mo-molybdopterin (Mo-MPT) cofactor per subunit.</text>
</comment>
<evidence type="ECO:0000256" key="7">
    <source>
        <dbReference type="ARBA" id="ARBA00022827"/>
    </source>
</evidence>
<comment type="cofactor">
    <cofactor evidence="11">
        <name>[2Fe-2S] cluster</name>
        <dbReference type="ChEBI" id="CHEBI:190135"/>
    </cofactor>
</comment>
<evidence type="ECO:0000256" key="3">
    <source>
        <dbReference type="ARBA" id="ARBA00022505"/>
    </source>
</evidence>
<feature type="binding site" evidence="13">
    <location>
        <position position="797"/>
    </location>
    <ligand>
        <name>substrate</name>
    </ligand>
</feature>
<keyword evidence="6 14" id="KW-0479">Metal-binding</keyword>
<evidence type="ECO:0000256" key="6">
    <source>
        <dbReference type="ARBA" id="ARBA00022723"/>
    </source>
</evidence>
<feature type="active site" description="Proton acceptor" evidence="12">
    <location>
        <position position="1165"/>
    </location>
</feature>
<dbReference type="SUPFAM" id="SSF56003">
    <property type="entry name" value="Molybdenum cofactor-binding domain"/>
    <property type="match status" value="1"/>
</dbReference>
<dbReference type="PIRSF" id="PIRSF000127">
    <property type="entry name" value="Xanthine_DH"/>
    <property type="match status" value="1"/>
</dbReference>
<dbReference type="GO" id="GO:0051537">
    <property type="term" value="F:2 iron, 2 sulfur cluster binding"/>
    <property type="evidence" value="ECO:0007669"/>
    <property type="project" value="UniProtKB-KW"/>
</dbReference>
<dbReference type="FunFam" id="1.10.150.120:FF:000003">
    <property type="entry name" value="Carbon monoxide dehydrogenase, small subunit"/>
    <property type="match status" value="1"/>
</dbReference>
<comment type="similarity">
    <text evidence="2">Belongs to the xanthine dehydrogenase family.</text>
</comment>
<dbReference type="FunFam" id="3.10.20.30:FF:000020">
    <property type="entry name" value="Xanthine dehydrogenase iron-sulfur subunit"/>
    <property type="match status" value="1"/>
</dbReference>
<feature type="binding site" evidence="14">
    <location>
        <position position="678"/>
    </location>
    <ligand>
        <name>Mo-molybdopterin</name>
        <dbReference type="ChEBI" id="CHEBI:71302"/>
    </ligand>
    <ligandPart>
        <name>Mo</name>
        <dbReference type="ChEBI" id="CHEBI:28685"/>
    </ligandPart>
</feature>
<evidence type="ECO:0000256" key="4">
    <source>
        <dbReference type="ARBA" id="ARBA00022630"/>
    </source>
</evidence>
<dbReference type="Pfam" id="PF01799">
    <property type="entry name" value="Fer2_2"/>
    <property type="match status" value="1"/>
</dbReference>
<evidence type="ECO:0008006" key="19">
    <source>
        <dbReference type="Google" id="ProtNLM"/>
    </source>
</evidence>
<feature type="binding site" evidence="13">
    <location>
        <position position="167"/>
    </location>
    <ligand>
        <name>FAD</name>
        <dbReference type="ChEBI" id="CHEBI:57692"/>
    </ligand>
</feature>
<feature type="binding site" evidence="13">
    <location>
        <begin position="30"/>
        <end position="37"/>
    </location>
    <ligand>
        <name>FAD</name>
        <dbReference type="ChEBI" id="CHEBI:57692"/>
    </ligand>
</feature>
<reference evidence="17" key="1">
    <citation type="journal article" date="2021" name="Genome Biol. Evol.">
        <title>A High-Quality Reference Genome for a Parasitic Bivalve with Doubly Uniparental Inheritance (Bivalvia: Unionida).</title>
        <authorList>
            <person name="Smith C.H."/>
        </authorList>
    </citation>
    <scope>NUCLEOTIDE SEQUENCE</scope>
    <source>
        <strain evidence="17">CHS0354</strain>
    </source>
</reference>
<gene>
    <name evidence="17" type="ORF">CHS0354_000640</name>
</gene>
<dbReference type="Gene3D" id="3.30.465.10">
    <property type="match status" value="1"/>
</dbReference>
<dbReference type="Gene3D" id="3.90.1170.50">
    <property type="entry name" value="Aldehyde oxidase/xanthine dehydrogenase, a/b hammerhead"/>
    <property type="match status" value="1"/>
</dbReference>
<dbReference type="Pfam" id="PF03450">
    <property type="entry name" value="CO_deh_flav_C"/>
    <property type="match status" value="1"/>
</dbReference>
<dbReference type="Gene3D" id="3.10.20.30">
    <property type="match status" value="1"/>
</dbReference>
<dbReference type="InterPro" id="IPR016169">
    <property type="entry name" value="FAD-bd_PCMH_sub2"/>
</dbReference>
<keyword evidence="8" id="KW-0560">Oxidoreductase</keyword>
<comment type="caution">
    <text evidence="17">The sequence shown here is derived from an EMBL/GenBank/DDBJ whole genome shotgun (WGS) entry which is preliminary data.</text>
</comment>
<keyword evidence="9" id="KW-0408">Iron</keyword>
<accession>A0AAE0T7B8</accession>
<evidence type="ECO:0000313" key="17">
    <source>
        <dbReference type="EMBL" id="KAK3604976.1"/>
    </source>
</evidence>
<dbReference type="InterPro" id="IPR002346">
    <property type="entry name" value="Mopterin_DH_FAD-bd"/>
</dbReference>
<dbReference type="InterPro" id="IPR036683">
    <property type="entry name" value="CO_DH_flav_C_dom_sf"/>
</dbReference>
<reference evidence="17" key="3">
    <citation type="submission" date="2023-05" db="EMBL/GenBank/DDBJ databases">
        <authorList>
            <person name="Smith C.H."/>
        </authorList>
    </citation>
    <scope>NUCLEOTIDE SEQUENCE</scope>
    <source>
        <strain evidence="17">CHS0354</strain>
        <tissue evidence="17">Mantle</tissue>
    </source>
</reference>
<evidence type="ECO:0000256" key="9">
    <source>
        <dbReference type="ARBA" id="ARBA00023004"/>
    </source>
</evidence>
<dbReference type="PANTHER" id="PTHR11908">
    <property type="entry name" value="XANTHINE DEHYDROGENASE"/>
    <property type="match status" value="1"/>
</dbReference>
<dbReference type="SUPFAM" id="SSF55447">
    <property type="entry name" value="CO dehydrogenase flavoprotein C-terminal domain-like"/>
    <property type="match status" value="1"/>
</dbReference>
<evidence type="ECO:0000256" key="5">
    <source>
        <dbReference type="ARBA" id="ARBA00022714"/>
    </source>
</evidence>
<dbReference type="InterPro" id="IPR016167">
    <property type="entry name" value="FAD-bd_PCMH_sub1"/>
</dbReference>
<dbReference type="GO" id="GO:0071949">
    <property type="term" value="F:FAD binding"/>
    <property type="evidence" value="ECO:0007669"/>
    <property type="project" value="InterPro"/>
</dbReference>
<dbReference type="InterPro" id="IPR002888">
    <property type="entry name" value="2Fe-2S-bd"/>
</dbReference>
<comment type="cofactor">
    <cofactor evidence="1 13">
        <name>FAD</name>
        <dbReference type="ChEBI" id="CHEBI:57692"/>
    </cofactor>
</comment>
<evidence type="ECO:0000256" key="12">
    <source>
        <dbReference type="PIRSR" id="PIRSR000127-1"/>
    </source>
</evidence>
<dbReference type="PANTHER" id="PTHR11908:SF132">
    <property type="entry name" value="ALDEHYDE OXIDASE 1-RELATED"/>
    <property type="match status" value="1"/>
</dbReference>
<name>A0AAE0T7B8_9BIVA</name>
<dbReference type="SUPFAM" id="SSF47741">
    <property type="entry name" value="CO dehydrogenase ISP C-domain like"/>
    <property type="match status" value="1"/>
</dbReference>
<dbReference type="Pfam" id="PF00941">
    <property type="entry name" value="FAD_binding_5"/>
    <property type="match status" value="1"/>
</dbReference>
<evidence type="ECO:0000256" key="14">
    <source>
        <dbReference type="PIRSR" id="PIRSR000127-3"/>
    </source>
</evidence>
<keyword evidence="5" id="KW-0001">2Fe-2S</keyword>
<dbReference type="InterPro" id="IPR012780">
    <property type="entry name" value="CO_Mo_DH_lsu"/>
</dbReference>
<dbReference type="InterPro" id="IPR036884">
    <property type="entry name" value="2Fe-2S-bd_dom_sf"/>
</dbReference>
<dbReference type="Pfam" id="PF01315">
    <property type="entry name" value="Ald_Xan_dh_C"/>
    <property type="match status" value="1"/>
</dbReference>
<feature type="binding site" evidence="14">
    <location>
        <position position="970"/>
    </location>
    <ligand>
        <name>Mo-molybdopterin</name>
        <dbReference type="ChEBI" id="CHEBI:71302"/>
    </ligand>
    <ligandPart>
        <name>Mo</name>
        <dbReference type="ChEBI" id="CHEBI:28685"/>
    </ligandPart>
</feature>
<dbReference type="EMBL" id="JAEAOA010000085">
    <property type="protein sequence ID" value="KAK3604976.1"/>
    <property type="molecule type" value="Genomic_DNA"/>
</dbReference>
<feature type="domain" description="2Fe-2S ferredoxin-type" evidence="15">
    <location>
        <begin position="258"/>
        <end position="334"/>
    </location>
</feature>
<evidence type="ECO:0000256" key="2">
    <source>
        <dbReference type="ARBA" id="ARBA00006849"/>
    </source>
</evidence>
<keyword evidence="7 13" id="KW-0274">FAD</keyword>
<feature type="binding site" evidence="14">
    <location>
        <position position="644"/>
    </location>
    <ligand>
        <name>Mo-molybdopterin</name>
        <dbReference type="ChEBI" id="CHEBI:71302"/>
    </ligand>
    <ligandPart>
        <name>Mo</name>
        <dbReference type="ChEBI" id="CHEBI:28685"/>
    </ligandPart>
</feature>
<dbReference type="SUPFAM" id="SSF54665">
    <property type="entry name" value="CO dehydrogenase molybdoprotein N-domain-like"/>
    <property type="match status" value="1"/>
</dbReference>
<evidence type="ECO:0000256" key="1">
    <source>
        <dbReference type="ARBA" id="ARBA00001974"/>
    </source>
</evidence>
<dbReference type="InterPro" id="IPR008274">
    <property type="entry name" value="AldOxase/xan_DH_MoCoBD1"/>
</dbReference>
<dbReference type="FunFam" id="3.30.465.10:FF:000017">
    <property type="entry name" value="Xanthine dehydrogenase, FAD binding subunit"/>
    <property type="match status" value="1"/>
</dbReference>
<dbReference type="Gene3D" id="3.30.390.50">
    <property type="entry name" value="CO dehydrogenase flavoprotein, C-terminal domain"/>
    <property type="match status" value="1"/>
</dbReference>
<dbReference type="SMART" id="SM01092">
    <property type="entry name" value="CO_deh_flav_C"/>
    <property type="match status" value="1"/>
</dbReference>
<dbReference type="FunFam" id="3.90.1170.50:FF:000006">
    <property type="entry name" value="Carbon monoxide dehydrogenase large chain"/>
    <property type="match status" value="1"/>
</dbReference>
<dbReference type="AlphaFoldDB" id="A0AAE0T7B8"/>
<dbReference type="InterPro" id="IPR016166">
    <property type="entry name" value="FAD-bd_PCMH"/>
</dbReference>
<dbReference type="Proteomes" id="UP001195483">
    <property type="component" value="Unassembled WGS sequence"/>
</dbReference>
<proteinExistence type="inferred from homology"/>
<dbReference type="InterPro" id="IPR001041">
    <property type="entry name" value="2Fe-2S_ferredoxin-type"/>
</dbReference>
<keyword evidence="3 14" id="KW-0500">Molybdenum</keyword>
<dbReference type="GO" id="GO:0030151">
    <property type="term" value="F:molybdenum ion binding"/>
    <property type="evidence" value="ECO:0007669"/>
    <property type="project" value="InterPro"/>
</dbReference>
<keyword evidence="18" id="KW-1185">Reference proteome</keyword>
<reference evidence="17" key="2">
    <citation type="journal article" date="2021" name="Genome Biol. Evol.">
        <title>Developing a high-quality reference genome for a parasitic bivalve with doubly uniparental inheritance (Bivalvia: Unionida).</title>
        <authorList>
            <person name="Smith C.H."/>
        </authorList>
    </citation>
    <scope>NUCLEOTIDE SEQUENCE</scope>
    <source>
        <strain evidence="17">CHS0354</strain>
        <tissue evidence="17">Mantle</tissue>
    </source>
</reference>
<protein>
    <recommendedName>
        <fullName evidence="19">Carbon-monoxide dehydrogenase large subunit</fullName>
    </recommendedName>
</protein>
<dbReference type="GO" id="GO:0043885">
    <property type="term" value="F:anaerobic carbon-monoxide dehydrogenase activity"/>
    <property type="evidence" value="ECO:0007669"/>
    <property type="project" value="InterPro"/>
</dbReference>
<dbReference type="InterPro" id="IPR012675">
    <property type="entry name" value="Beta-grasp_dom_sf"/>
</dbReference>
<dbReference type="InterPro" id="IPR036010">
    <property type="entry name" value="2Fe-2S_ferredoxin-like_sf"/>
</dbReference>
<evidence type="ECO:0000313" key="18">
    <source>
        <dbReference type="Proteomes" id="UP001195483"/>
    </source>
</evidence>
<evidence type="ECO:0000256" key="11">
    <source>
        <dbReference type="ARBA" id="ARBA00034078"/>
    </source>
</evidence>
<dbReference type="InterPro" id="IPR046867">
    <property type="entry name" value="AldOxase/xan_DH_MoCoBD2"/>
</dbReference>
<keyword evidence="10" id="KW-0411">Iron-sulfur</keyword>
<dbReference type="InterPro" id="IPR016208">
    <property type="entry name" value="Ald_Oxase/xanthine_DH-like"/>
</dbReference>
<dbReference type="InterPro" id="IPR005107">
    <property type="entry name" value="CO_DH_flav_C"/>
</dbReference>